<evidence type="ECO:0000256" key="5">
    <source>
        <dbReference type="ARBA" id="ARBA00022750"/>
    </source>
</evidence>
<dbReference type="GO" id="GO:0006508">
    <property type="term" value="P:proteolysis"/>
    <property type="evidence" value="ECO:0007669"/>
    <property type="project" value="UniProtKB-KW"/>
</dbReference>
<feature type="active site" evidence="9">
    <location>
        <position position="188"/>
    </location>
</feature>
<feature type="active site" evidence="9">
    <location>
        <position position="154"/>
    </location>
</feature>
<keyword evidence="6 9" id="KW-0378">Hydrolase</keyword>
<keyword evidence="2 9" id="KW-1003">Cell membrane</keyword>
<evidence type="ECO:0000256" key="2">
    <source>
        <dbReference type="ARBA" id="ARBA00022475"/>
    </source>
</evidence>
<reference evidence="11 12" key="1">
    <citation type="submission" date="2009-12" db="EMBL/GenBank/DDBJ databases">
        <title>Genome Sequence of Prevotella buccalis ATCC 35310.</title>
        <authorList>
            <person name="Durkin A.S."/>
            <person name="Madupu R."/>
            <person name="Torralba M."/>
            <person name="Methe B."/>
            <person name="Sutton G."/>
            <person name="Strausberg R.L."/>
            <person name="Nelson K.E."/>
        </authorList>
    </citation>
    <scope>NUCLEOTIDE SEQUENCE [LARGE SCALE GENOMIC DNA]</scope>
    <source>
        <strain evidence="11 12">ATCC 35310</strain>
    </source>
</reference>
<name>D1W391_9BACT</name>
<protein>
    <recommendedName>
        <fullName evidence="9">Lipoprotein signal peptidase</fullName>
        <ecNumber evidence="9">3.4.23.36</ecNumber>
    </recommendedName>
    <alternativeName>
        <fullName evidence="9">Prolipoprotein signal peptidase</fullName>
    </alternativeName>
    <alternativeName>
        <fullName evidence="9">Signal peptidase II</fullName>
        <shortName evidence="9">SPase II</shortName>
    </alternativeName>
</protein>
<feature type="transmembrane region" description="Helical" evidence="9">
    <location>
        <begin position="102"/>
        <end position="125"/>
    </location>
</feature>
<dbReference type="InterPro" id="IPR001872">
    <property type="entry name" value="Peptidase_A8"/>
</dbReference>
<dbReference type="GO" id="GO:0005886">
    <property type="term" value="C:plasma membrane"/>
    <property type="evidence" value="ECO:0007669"/>
    <property type="project" value="UniProtKB-SubCell"/>
</dbReference>
<evidence type="ECO:0000256" key="8">
    <source>
        <dbReference type="ARBA" id="ARBA00023136"/>
    </source>
</evidence>
<dbReference type="PANTHER" id="PTHR33695">
    <property type="entry name" value="LIPOPROTEIN SIGNAL PEPTIDASE"/>
    <property type="match status" value="1"/>
</dbReference>
<keyword evidence="4 9" id="KW-0812">Transmembrane</keyword>
<dbReference type="PRINTS" id="PR00781">
    <property type="entry name" value="LIPOSIGPTASE"/>
</dbReference>
<comment type="catalytic activity">
    <reaction evidence="9">
        <text>Release of signal peptides from bacterial membrane prolipoproteins. Hydrolyzes -Xaa-Yaa-Zaa-|-(S,diacylglyceryl)Cys-, in which Xaa is hydrophobic (preferably Leu), and Yaa (Ala or Ser) and Zaa (Gly or Ala) have small, neutral side chains.</text>
        <dbReference type="EC" id="3.4.23.36"/>
    </reaction>
</comment>
<evidence type="ECO:0000256" key="1">
    <source>
        <dbReference type="ARBA" id="ARBA00006139"/>
    </source>
</evidence>
<keyword evidence="3 9" id="KW-0645">Protease</keyword>
<dbReference type="PANTHER" id="PTHR33695:SF1">
    <property type="entry name" value="LIPOPROTEIN SIGNAL PEPTIDASE"/>
    <property type="match status" value="1"/>
</dbReference>
<comment type="similarity">
    <text evidence="1 9 10">Belongs to the peptidase A8 family.</text>
</comment>
<evidence type="ECO:0000313" key="12">
    <source>
        <dbReference type="Proteomes" id="UP000005283"/>
    </source>
</evidence>
<dbReference type="UniPathway" id="UPA00665"/>
<dbReference type="eggNOG" id="COG0597">
    <property type="taxonomic scope" value="Bacteria"/>
</dbReference>
<dbReference type="STRING" id="679190.HMPREF0650_1084"/>
<sequence length="224" mass="25702">MYRNQKLMKRYITDGKLAIIIVVAILVIDQIIKILVKTNMALDDSIHIADWFYIRFIENNGMAYGMTFFNKLTLSLFRIVAISVIAYYMYKLVKRPQPRGYIICLAMILAGAMGNIIDSMFYGLIFSPSTPYDVAELVPFGSGYASFLHGRVVDMFYFPIIETTWPQWVPQFGGKEFIFFSPIFNFADACISVGVVLLLLFYRKELELIGTTMKGEDQNEESHE</sequence>
<keyword evidence="5 9" id="KW-0064">Aspartyl protease</keyword>
<accession>D1W391</accession>
<evidence type="ECO:0000256" key="7">
    <source>
        <dbReference type="ARBA" id="ARBA00022989"/>
    </source>
</evidence>
<evidence type="ECO:0000256" key="4">
    <source>
        <dbReference type="ARBA" id="ARBA00022692"/>
    </source>
</evidence>
<evidence type="ECO:0000256" key="10">
    <source>
        <dbReference type="RuleBase" id="RU004181"/>
    </source>
</evidence>
<dbReference type="AlphaFoldDB" id="D1W391"/>
<comment type="caution">
    <text evidence="11">The sequence shown here is derived from an EMBL/GenBank/DDBJ whole genome shotgun (WGS) entry which is preliminary data.</text>
</comment>
<keyword evidence="7 9" id="KW-1133">Transmembrane helix</keyword>
<feature type="transmembrane region" description="Helical" evidence="9">
    <location>
        <begin position="177"/>
        <end position="202"/>
    </location>
</feature>
<gene>
    <name evidence="9 11" type="primary">lspA</name>
    <name evidence="11" type="ORF">HMPREF0650_1084</name>
</gene>
<dbReference type="Pfam" id="PF01252">
    <property type="entry name" value="Peptidase_A8"/>
    <property type="match status" value="1"/>
</dbReference>
<dbReference type="EC" id="3.4.23.36" evidence="9"/>
<dbReference type="GO" id="GO:0004190">
    <property type="term" value="F:aspartic-type endopeptidase activity"/>
    <property type="evidence" value="ECO:0007669"/>
    <property type="project" value="UniProtKB-UniRule"/>
</dbReference>
<feature type="transmembrane region" description="Helical" evidence="9">
    <location>
        <begin position="72"/>
        <end position="90"/>
    </location>
</feature>
<dbReference type="EMBL" id="ADEG01000016">
    <property type="protein sequence ID" value="EFA93048.1"/>
    <property type="molecule type" value="Genomic_DNA"/>
</dbReference>
<evidence type="ECO:0000313" key="11">
    <source>
        <dbReference type="EMBL" id="EFA93048.1"/>
    </source>
</evidence>
<proteinExistence type="inferred from homology"/>
<dbReference type="HAMAP" id="MF_00161">
    <property type="entry name" value="LspA"/>
    <property type="match status" value="1"/>
</dbReference>
<dbReference type="NCBIfam" id="NF011369">
    <property type="entry name" value="PRK14788.1"/>
    <property type="match status" value="1"/>
</dbReference>
<feature type="transmembrane region" description="Helical" evidence="9">
    <location>
        <begin position="12"/>
        <end position="32"/>
    </location>
</feature>
<evidence type="ECO:0000256" key="6">
    <source>
        <dbReference type="ARBA" id="ARBA00022801"/>
    </source>
</evidence>
<dbReference type="Proteomes" id="UP000005283">
    <property type="component" value="Unassembled WGS sequence"/>
</dbReference>
<comment type="subcellular location">
    <subcellularLocation>
        <location evidence="9">Cell membrane</location>
        <topology evidence="9">Multi-pass membrane protein</topology>
    </subcellularLocation>
</comment>
<keyword evidence="8 9" id="KW-0472">Membrane</keyword>
<evidence type="ECO:0000256" key="9">
    <source>
        <dbReference type="HAMAP-Rule" id="MF_00161"/>
    </source>
</evidence>
<evidence type="ECO:0000256" key="3">
    <source>
        <dbReference type="ARBA" id="ARBA00022670"/>
    </source>
</evidence>
<comment type="pathway">
    <text evidence="9">Protein modification; lipoprotein biosynthesis (signal peptide cleavage).</text>
</comment>
<comment type="function">
    <text evidence="9">This protein specifically catalyzes the removal of signal peptides from prolipoproteins.</text>
</comment>
<organism evidence="11 12">
    <name type="scientific">Hoylesella buccalis ATCC 35310</name>
    <dbReference type="NCBI Taxonomy" id="679190"/>
    <lineage>
        <taxon>Bacteria</taxon>
        <taxon>Pseudomonadati</taxon>
        <taxon>Bacteroidota</taxon>
        <taxon>Bacteroidia</taxon>
        <taxon>Bacteroidales</taxon>
        <taxon>Prevotellaceae</taxon>
        <taxon>Hoylesella</taxon>
    </lineage>
</organism>
<keyword evidence="12" id="KW-1185">Reference proteome</keyword>